<accession>A0A3M8QR06</accession>
<comment type="caution">
    <text evidence="1">The sequence shown here is derived from an EMBL/GenBank/DDBJ whole genome shotgun (WGS) entry which is preliminary data.</text>
</comment>
<dbReference type="AlphaFoldDB" id="A0A3M8QR06"/>
<evidence type="ECO:0000313" key="1">
    <source>
        <dbReference type="EMBL" id="RNF58713.1"/>
    </source>
</evidence>
<sequence>MVQAHHQDSFDRILVAQAVTETLRLLDRRHAQYSDVVLVV</sequence>
<reference evidence="1" key="1">
    <citation type="submission" date="2018-10" db="EMBL/GenBank/DDBJ databases">
        <title>Acidithiobacillus sulfuriphilus sp. nov.: an extremely acidophilic sulfur-oxidizing chemolithotroph isolated from a neutral pH environment.</title>
        <authorList>
            <person name="Falagan C."/>
            <person name="Moya-Beltran A."/>
            <person name="Quatrini R."/>
            <person name="Johnson D.B."/>
        </authorList>
    </citation>
    <scope>NUCLEOTIDE SEQUENCE [LARGE SCALE GENOMIC DNA]</scope>
    <source>
        <strain evidence="1">CJ-2</strain>
    </source>
</reference>
<proteinExistence type="predicted"/>
<protein>
    <submittedName>
        <fullName evidence="1">Twitching motility protein PilT</fullName>
    </submittedName>
</protein>
<dbReference type="EMBL" id="RIZI01000190">
    <property type="protein sequence ID" value="RNF58713.1"/>
    <property type="molecule type" value="Genomic_DNA"/>
</dbReference>
<organism evidence="1">
    <name type="scientific">Acidithiobacillus sulfuriphilus</name>
    <dbReference type="NCBI Taxonomy" id="1867749"/>
    <lineage>
        <taxon>Bacteria</taxon>
        <taxon>Pseudomonadati</taxon>
        <taxon>Pseudomonadota</taxon>
        <taxon>Acidithiobacillia</taxon>
        <taxon>Acidithiobacillales</taxon>
        <taxon>Acidithiobacillaceae</taxon>
        <taxon>Acidithiobacillus</taxon>
    </lineage>
</organism>
<name>A0A3M8QR06_9PROT</name>
<gene>
    <name evidence="1" type="ORF">EC580_12545</name>
</gene>